<comment type="subcellular location">
    <subcellularLocation>
        <location evidence="1">Cell membrane</location>
        <topology evidence="1">Multi-pass membrane protein</topology>
    </subcellularLocation>
</comment>
<reference evidence="9" key="1">
    <citation type="journal article" date="2019" name="Int. J. Syst. Evol. Microbiol.">
        <title>The Global Catalogue of Microorganisms (GCM) 10K type strain sequencing project: providing services to taxonomists for standard genome sequencing and annotation.</title>
        <authorList>
            <consortium name="The Broad Institute Genomics Platform"/>
            <consortium name="The Broad Institute Genome Sequencing Center for Infectious Disease"/>
            <person name="Wu L."/>
            <person name="Ma J."/>
        </authorList>
    </citation>
    <scope>NUCLEOTIDE SEQUENCE [LARGE SCALE GENOMIC DNA]</scope>
    <source>
        <strain evidence="9">JCM 14234</strain>
    </source>
</reference>
<evidence type="ECO:0000313" key="9">
    <source>
        <dbReference type="Proteomes" id="UP001501035"/>
    </source>
</evidence>
<keyword evidence="2" id="KW-1003">Cell membrane</keyword>
<dbReference type="Pfam" id="PF06271">
    <property type="entry name" value="RDD"/>
    <property type="match status" value="1"/>
</dbReference>
<gene>
    <name evidence="8" type="ORF">GCM10010528_07090</name>
</gene>
<sequence length="144" mass="15786">MTAVPARTAGVVSRMIAGVVDVAVAAGIVVGSYFAVTFFLFVVGWRRIEVDDLRWWMTTTSYLVVLTGYLFVCWATSGRTVGCVTMGLRVTRHSGERLHVVAALVRAWLCAVFPIGLLWVAVSPSRSSLHDLVVRSRVVYTHDA</sequence>
<evidence type="ECO:0000256" key="2">
    <source>
        <dbReference type="ARBA" id="ARBA00022475"/>
    </source>
</evidence>
<name>A0ABP6KZI1_9ACTN</name>
<comment type="caution">
    <text evidence="8">The sequence shown here is derived from an EMBL/GenBank/DDBJ whole genome shotgun (WGS) entry which is preliminary data.</text>
</comment>
<dbReference type="Proteomes" id="UP001501035">
    <property type="component" value="Unassembled WGS sequence"/>
</dbReference>
<evidence type="ECO:0000256" key="1">
    <source>
        <dbReference type="ARBA" id="ARBA00004651"/>
    </source>
</evidence>
<keyword evidence="9" id="KW-1185">Reference proteome</keyword>
<dbReference type="PANTHER" id="PTHR36115">
    <property type="entry name" value="PROLINE-RICH ANTIGEN HOMOLOG-RELATED"/>
    <property type="match status" value="1"/>
</dbReference>
<feature type="transmembrane region" description="Helical" evidence="6">
    <location>
        <begin position="22"/>
        <end position="43"/>
    </location>
</feature>
<organism evidence="8 9">
    <name type="scientific">Gordonia defluvii</name>
    <dbReference type="NCBI Taxonomy" id="283718"/>
    <lineage>
        <taxon>Bacteria</taxon>
        <taxon>Bacillati</taxon>
        <taxon>Actinomycetota</taxon>
        <taxon>Actinomycetes</taxon>
        <taxon>Mycobacteriales</taxon>
        <taxon>Gordoniaceae</taxon>
        <taxon>Gordonia</taxon>
    </lineage>
</organism>
<feature type="domain" description="RDD" evidence="7">
    <location>
        <begin position="8"/>
        <end position="133"/>
    </location>
</feature>
<evidence type="ECO:0000256" key="4">
    <source>
        <dbReference type="ARBA" id="ARBA00022989"/>
    </source>
</evidence>
<keyword evidence="3 6" id="KW-0812">Transmembrane</keyword>
<evidence type="ECO:0000313" key="8">
    <source>
        <dbReference type="EMBL" id="GAA3027885.1"/>
    </source>
</evidence>
<feature type="transmembrane region" description="Helical" evidence="6">
    <location>
        <begin position="55"/>
        <end position="77"/>
    </location>
</feature>
<protein>
    <recommendedName>
        <fullName evidence="7">RDD domain-containing protein</fullName>
    </recommendedName>
</protein>
<accession>A0ABP6KZI1</accession>
<keyword evidence="5 6" id="KW-0472">Membrane</keyword>
<evidence type="ECO:0000256" key="5">
    <source>
        <dbReference type="ARBA" id="ARBA00023136"/>
    </source>
</evidence>
<evidence type="ECO:0000256" key="3">
    <source>
        <dbReference type="ARBA" id="ARBA00022692"/>
    </source>
</evidence>
<evidence type="ECO:0000259" key="7">
    <source>
        <dbReference type="Pfam" id="PF06271"/>
    </source>
</evidence>
<proteinExistence type="predicted"/>
<dbReference type="InterPro" id="IPR010432">
    <property type="entry name" value="RDD"/>
</dbReference>
<evidence type="ECO:0000256" key="6">
    <source>
        <dbReference type="SAM" id="Phobius"/>
    </source>
</evidence>
<dbReference type="InterPro" id="IPR051791">
    <property type="entry name" value="Pra-immunoreactive"/>
</dbReference>
<dbReference type="EMBL" id="BAAAVS010000012">
    <property type="protein sequence ID" value="GAA3027885.1"/>
    <property type="molecule type" value="Genomic_DNA"/>
</dbReference>
<feature type="transmembrane region" description="Helical" evidence="6">
    <location>
        <begin position="97"/>
        <end position="122"/>
    </location>
</feature>
<dbReference type="RefSeq" id="WP_290706098.1">
    <property type="nucleotide sequence ID" value="NZ_BAAAVS010000012.1"/>
</dbReference>
<keyword evidence="4 6" id="KW-1133">Transmembrane helix</keyword>